<dbReference type="AlphaFoldDB" id="A0A840UVS3"/>
<sequence length="257" mass="27842">MKIIVCYKWVPDEQDIKIAADLKVDMSMAKWKISEYDKNAIEEAALQAENNAAEVTCLTFGTSKAKQSLKDALSRGPEKAYWVNDAKAENTDGFVTANILAAAIKKVGIPDLIFFGEGSEDSYGQQVGPRVAALLDIPALTFVTKTAVKDDAITTTRSIGNCTEDVTASFPAVVCMLPEINKPRIPSLKQVLKASKKPVEEIKLADLGLSDAELTVKNKVKSIQGFVMNRKNKLYQDGSSAEKVKALVSDLAKEGLA</sequence>
<organism evidence="3 4">
    <name type="scientific">Pectinatus brassicae</name>
    <dbReference type="NCBI Taxonomy" id="862415"/>
    <lineage>
        <taxon>Bacteria</taxon>
        <taxon>Bacillati</taxon>
        <taxon>Bacillota</taxon>
        <taxon>Negativicutes</taxon>
        <taxon>Selenomonadales</taxon>
        <taxon>Selenomonadaceae</taxon>
        <taxon>Pectinatus</taxon>
    </lineage>
</organism>
<comment type="caution">
    <text evidence="3">The sequence shown here is derived from an EMBL/GenBank/DDBJ whole genome shotgun (WGS) entry which is preliminary data.</text>
</comment>
<dbReference type="GO" id="GO:0009055">
    <property type="term" value="F:electron transfer activity"/>
    <property type="evidence" value="ECO:0007669"/>
    <property type="project" value="InterPro"/>
</dbReference>
<dbReference type="Pfam" id="PF01012">
    <property type="entry name" value="ETF"/>
    <property type="match status" value="1"/>
</dbReference>
<dbReference type="RefSeq" id="WP_183862445.1">
    <property type="nucleotide sequence ID" value="NZ_JACHFH010000030.1"/>
</dbReference>
<dbReference type="Gene3D" id="3.40.50.620">
    <property type="entry name" value="HUPs"/>
    <property type="match status" value="1"/>
</dbReference>
<protein>
    <recommendedName>
        <fullName evidence="1">Electron transfer flavoprotein small subunit</fullName>
    </recommendedName>
</protein>
<dbReference type="Proteomes" id="UP000559117">
    <property type="component" value="Unassembled WGS sequence"/>
</dbReference>
<dbReference type="SMART" id="SM00893">
    <property type="entry name" value="ETF"/>
    <property type="match status" value="1"/>
</dbReference>
<dbReference type="PANTHER" id="PTHR21294:SF17">
    <property type="entry name" value="PROTEIN FIXA"/>
    <property type="match status" value="1"/>
</dbReference>
<dbReference type="InterPro" id="IPR014730">
    <property type="entry name" value="ETF_a/b_N"/>
</dbReference>
<evidence type="ECO:0000256" key="1">
    <source>
        <dbReference type="ARBA" id="ARBA00042002"/>
    </source>
</evidence>
<dbReference type="PANTHER" id="PTHR21294">
    <property type="entry name" value="ELECTRON TRANSFER FLAVOPROTEIN BETA-SUBUNIT"/>
    <property type="match status" value="1"/>
</dbReference>
<evidence type="ECO:0000259" key="2">
    <source>
        <dbReference type="SMART" id="SM00893"/>
    </source>
</evidence>
<dbReference type="PIRSF" id="PIRSF000090">
    <property type="entry name" value="Beta-ETF"/>
    <property type="match status" value="1"/>
</dbReference>
<name>A0A840UVS3_9FIRM</name>
<evidence type="ECO:0000313" key="4">
    <source>
        <dbReference type="Proteomes" id="UP000559117"/>
    </source>
</evidence>
<dbReference type="EMBL" id="JACHFH010000030">
    <property type="protein sequence ID" value="MBB5336993.1"/>
    <property type="molecule type" value="Genomic_DNA"/>
</dbReference>
<dbReference type="SUPFAM" id="SSF52402">
    <property type="entry name" value="Adenine nucleotide alpha hydrolases-like"/>
    <property type="match status" value="1"/>
</dbReference>
<gene>
    <name evidence="3" type="ORF">HNR32_002149</name>
</gene>
<reference evidence="3 4" key="1">
    <citation type="submission" date="2020-08" db="EMBL/GenBank/DDBJ databases">
        <title>Genomic Encyclopedia of Type Strains, Phase IV (KMG-IV): sequencing the most valuable type-strain genomes for metagenomic binning, comparative biology and taxonomic classification.</title>
        <authorList>
            <person name="Goeker M."/>
        </authorList>
    </citation>
    <scope>NUCLEOTIDE SEQUENCE [LARGE SCALE GENOMIC DNA]</scope>
    <source>
        <strain evidence="3 4">DSM 24661</strain>
    </source>
</reference>
<dbReference type="InterPro" id="IPR014729">
    <property type="entry name" value="Rossmann-like_a/b/a_fold"/>
</dbReference>
<proteinExistence type="predicted"/>
<keyword evidence="4" id="KW-1185">Reference proteome</keyword>
<evidence type="ECO:0000313" key="3">
    <source>
        <dbReference type="EMBL" id="MBB5336993.1"/>
    </source>
</evidence>
<feature type="domain" description="Electron transfer flavoprotein alpha/beta-subunit N-terminal" evidence="2">
    <location>
        <begin position="21"/>
        <end position="211"/>
    </location>
</feature>
<accession>A0A840UVS3</accession>
<dbReference type="CDD" id="cd01714">
    <property type="entry name" value="ETF_beta"/>
    <property type="match status" value="1"/>
</dbReference>
<dbReference type="InterPro" id="IPR033948">
    <property type="entry name" value="ETF_beta_N"/>
</dbReference>
<dbReference type="InterPro" id="IPR012255">
    <property type="entry name" value="ETF_b"/>
</dbReference>